<evidence type="ECO:0000313" key="2">
    <source>
        <dbReference type="Proteomes" id="UP001241377"/>
    </source>
</evidence>
<protein>
    <submittedName>
        <fullName evidence="1">Uncharacterized protein</fullName>
    </submittedName>
</protein>
<proteinExistence type="predicted"/>
<evidence type="ECO:0000313" key="1">
    <source>
        <dbReference type="EMBL" id="KAJ9091420.1"/>
    </source>
</evidence>
<dbReference type="Proteomes" id="UP001241377">
    <property type="component" value="Unassembled WGS sequence"/>
</dbReference>
<keyword evidence="2" id="KW-1185">Reference proteome</keyword>
<sequence>MGKKTDTQDNPETYEMVKKALQVGYRHLDTAYGYGNEQAVGKAVRESGIPREEIFVTTKLTNEHHGCVEKGFQESLKALGISYIDLYLIHWPQGNDPETGETIPYGQSPTFTETWKAMEKLLDTGKVRSIGTDLDDYGGAGNRVSNFSIKNLEILLKEAKVVPAVNQVEAHPYLPEESLSAFCKSKGIVMTAYCPLGQPHGANLSPVLTDPLVKRLAEKYGKPEGTVLLSWAIQRGNWTAVPKTVNEKRMKDNFAADDMRELPQIFTLEDEDFSALSRVHEEPGKLLHLCDYGQGDIAKTRKIFGWTLEDMGWDHLD</sequence>
<gene>
    <name evidence="1" type="ORF">QFC19_009130</name>
</gene>
<accession>A0ACC2UWG0</accession>
<reference evidence="1" key="1">
    <citation type="submission" date="2023-04" db="EMBL/GenBank/DDBJ databases">
        <title>Draft Genome sequencing of Naganishia species isolated from polar environments using Oxford Nanopore Technology.</title>
        <authorList>
            <person name="Leo P."/>
            <person name="Venkateswaran K."/>
        </authorList>
    </citation>
    <scope>NUCLEOTIDE SEQUENCE</scope>
    <source>
        <strain evidence="1">MNA-CCFEE 5261</strain>
    </source>
</reference>
<comment type="caution">
    <text evidence="1">The sequence shown here is derived from an EMBL/GenBank/DDBJ whole genome shotgun (WGS) entry which is preliminary data.</text>
</comment>
<dbReference type="EMBL" id="JASBWR010000150">
    <property type="protein sequence ID" value="KAJ9091420.1"/>
    <property type="molecule type" value="Genomic_DNA"/>
</dbReference>
<organism evidence="1 2">
    <name type="scientific">Naganishia cerealis</name>
    <dbReference type="NCBI Taxonomy" id="610337"/>
    <lineage>
        <taxon>Eukaryota</taxon>
        <taxon>Fungi</taxon>
        <taxon>Dikarya</taxon>
        <taxon>Basidiomycota</taxon>
        <taxon>Agaricomycotina</taxon>
        <taxon>Tremellomycetes</taxon>
        <taxon>Filobasidiales</taxon>
        <taxon>Filobasidiaceae</taxon>
        <taxon>Naganishia</taxon>
    </lineage>
</organism>
<name>A0ACC2UWG0_9TREE</name>